<dbReference type="AlphaFoldDB" id="A0ABD2PH99"/>
<dbReference type="Proteomes" id="UP001516400">
    <property type="component" value="Unassembled WGS sequence"/>
</dbReference>
<sequence>MLIIYAVFMLTIQMFECARDYHLPISLIKPRLKDVSKVMENMYAAVDNYKQNYTFLNDSYFEHIKALGDVSMRSFFTHLETQKSFKKCIKNNSELREPLENELAKIVNECFLSKLSALAKHVNNYIADINTDTEYLFAELNMDPKQFDCSVVIFEEDWCGKIIFDIFSKKKKDMDSETSKKAIQIFEQLYNKLTKSKSFKGMHILRTQFSDCALLDLRKDIRKICNNLLTEKKHKLISG</sequence>
<comment type="caution">
    <text evidence="2">The sequence shown here is derived from an EMBL/GenBank/DDBJ whole genome shotgun (WGS) entry which is preliminary data.</text>
</comment>
<proteinExistence type="predicted"/>
<reference evidence="2 3" key="1">
    <citation type="journal article" date="2021" name="BMC Biol.">
        <title>Horizontally acquired antibacterial genes associated with adaptive radiation of ladybird beetles.</title>
        <authorList>
            <person name="Li H.S."/>
            <person name="Tang X.F."/>
            <person name="Huang Y.H."/>
            <person name="Xu Z.Y."/>
            <person name="Chen M.L."/>
            <person name="Du X.Y."/>
            <person name="Qiu B.Y."/>
            <person name="Chen P.T."/>
            <person name="Zhang W."/>
            <person name="Slipinski A."/>
            <person name="Escalona H.E."/>
            <person name="Waterhouse R.M."/>
            <person name="Zwick A."/>
            <person name="Pang H."/>
        </authorList>
    </citation>
    <scope>NUCLEOTIDE SEQUENCE [LARGE SCALE GENOMIC DNA]</scope>
    <source>
        <strain evidence="2">SYSU2018</strain>
    </source>
</reference>
<evidence type="ECO:0000313" key="3">
    <source>
        <dbReference type="Proteomes" id="UP001516400"/>
    </source>
</evidence>
<evidence type="ECO:0000313" key="2">
    <source>
        <dbReference type="EMBL" id="KAL3290258.1"/>
    </source>
</evidence>
<name>A0ABD2PH99_9CUCU</name>
<gene>
    <name evidence="2" type="ORF">HHI36_023608</name>
</gene>
<feature type="chain" id="PRO_5044887909" evidence="1">
    <location>
        <begin position="18"/>
        <end position="239"/>
    </location>
</feature>
<keyword evidence="3" id="KW-1185">Reference proteome</keyword>
<evidence type="ECO:0000256" key="1">
    <source>
        <dbReference type="SAM" id="SignalP"/>
    </source>
</evidence>
<dbReference type="EMBL" id="JABFTP020000186">
    <property type="protein sequence ID" value="KAL3290258.1"/>
    <property type="molecule type" value="Genomic_DNA"/>
</dbReference>
<protein>
    <submittedName>
        <fullName evidence="2">Uncharacterized protein</fullName>
    </submittedName>
</protein>
<keyword evidence="1" id="KW-0732">Signal</keyword>
<feature type="signal peptide" evidence="1">
    <location>
        <begin position="1"/>
        <end position="17"/>
    </location>
</feature>
<organism evidence="2 3">
    <name type="scientific">Cryptolaemus montrouzieri</name>
    <dbReference type="NCBI Taxonomy" id="559131"/>
    <lineage>
        <taxon>Eukaryota</taxon>
        <taxon>Metazoa</taxon>
        <taxon>Ecdysozoa</taxon>
        <taxon>Arthropoda</taxon>
        <taxon>Hexapoda</taxon>
        <taxon>Insecta</taxon>
        <taxon>Pterygota</taxon>
        <taxon>Neoptera</taxon>
        <taxon>Endopterygota</taxon>
        <taxon>Coleoptera</taxon>
        <taxon>Polyphaga</taxon>
        <taxon>Cucujiformia</taxon>
        <taxon>Coccinelloidea</taxon>
        <taxon>Coccinellidae</taxon>
        <taxon>Scymninae</taxon>
        <taxon>Scymnini</taxon>
        <taxon>Cryptolaemus</taxon>
    </lineage>
</organism>
<accession>A0ABD2PH99</accession>